<evidence type="ECO:0000259" key="3">
    <source>
        <dbReference type="PROSITE" id="PS50943"/>
    </source>
</evidence>
<dbReference type="SMART" id="SM00530">
    <property type="entry name" value="HTH_XRE"/>
    <property type="match status" value="1"/>
</dbReference>
<reference evidence="4 5" key="1">
    <citation type="submission" date="2019-08" db="EMBL/GenBank/DDBJ databases">
        <authorList>
            <person name="Dong K."/>
        </authorList>
    </citation>
    <scope>NUCLEOTIDE SEQUENCE [LARGE SCALE GENOMIC DNA]</scope>
    <source>
        <strain evidence="4 5">M4-8</strain>
    </source>
</reference>
<dbReference type="GO" id="GO:0003700">
    <property type="term" value="F:DNA-binding transcription factor activity"/>
    <property type="evidence" value="ECO:0007669"/>
    <property type="project" value="TreeGrafter"/>
</dbReference>
<dbReference type="RefSeq" id="WP_147826319.1">
    <property type="nucleotide sequence ID" value="NZ_BAAARG010000001.1"/>
</dbReference>
<dbReference type="CDD" id="cd00093">
    <property type="entry name" value="HTH_XRE"/>
    <property type="match status" value="1"/>
</dbReference>
<accession>A0A5C8HN63</accession>
<comment type="caution">
    <text evidence="4">The sequence shown here is derived from an EMBL/GenBank/DDBJ whole genome shotgun (WGS) entry which is preliminary data.</text>
</comment>
<evidence type="ECO:0000256" key="1">
    <source>
        <dbReference type="ARBA" id="ARBA00023125"/>
    </source>
</evidence>
<gene>
    <name evidence="4" type="ORF">FVP60_10890</name>
</gene>
<dbReference type="InterPro" id="IPR050807">
    <property type="entry name" value="TransReg_Diox_bact_type"/>
</dbReference>
<keyword evidence="5" id="KW-1185">Reference proteome</keyword>
<feature type="region of interest" description="Disordered" evidence="2">
    <location>
        <begin position="1"/>
        <end position="21"/>
    </location>
</feature>
<dbReference type="InterPro" id="IPR001387">
    <property type="entry name" value="Cro/C1-type_HTH"/>
</dbReference>
<dbReference type="Proteomes" id="UP000321196">
    <property type="component" value="Unassembled WGS sequence"/>
</dbReference>
<sequence length="147" mass="15973">MSPESQTPPSNSSSPRTGDLALGRRIAARREELGMSRKDLAAATELSYPHIAQIETGYRLPSAKHQLTLSRVLGISLDDLFGTAESLPALRAAVAPARSVRPSIDEAIDRAVRELETLPASVRLEALSRVQMEVMAGVVEDRSRTQR</sequence>
<dbReference type="EMBL" id="VRSW01000004">
    <property type="protein sequence ID" value="TXK03388.1"/>
    <property type="molecule type" value="Genomic_DNA"/>
</dbReference>
<evidence type="ECO:0000256" key="2">
    <source>
        <dbReference type="SAM" id="MobiDB-lite"/>
    </source>
</evidence>
<dbReference type="GO" id="GO:0003677">
    <property type="term" value="F:DNA binding"/>
    <property type="evidence" value="ECO:0007669"/>
    <property type="project" value="UniProtKB-KW"/>
</dbReference>
<protein>
    <submittedName>
        <fullName evidence="4">Helix-turn-helix transcriptional regulator</fullName>
    </submittedName>
</protein>
<feature type="compositionally biased region" description="Polar residues" evidence="2">
    <location>
        <begin position="1"/>
        <end position="16"/>
    </location>
</feature>
<dbReference type="GO" id="GO:0005829">
    <property type="term" value="C:cytosol"/>
    <property type="evidence" value="ECO:0007669"/>
    <property type="project" value="TreeGrafter"/>
</dbReference>
<feature type="domain" description="HTH cro/C1-type" evidence="3">
    <location>
        <begin position="26"/>
        <end position="80"/>
    </location>
</feature>
<dbReference type="PANTHER" id="PTHR46797">
    <property type="entry name" value="HTH-TYPE TRANSCRIPTIONAL REGULATOR"/>
    <property type="match status" value="1"/>
</dbReference>
<organism evidence="4 5">
    <name type="scientific">Microbacterium mitrae</name>
    <dbReference type="NCBI Taxonomy" id="664640"/>
    <lineage>
        <taxon>Bacteria</taxon>
        <taxon>Bacillati</taxon>
        <taxon>Actinomycetota</taxon>
        <taxon>Actinomycetes</taxon>
        <taxon>Micrococcales</taxon>
        <taxon>Microbacteriaceae</taxon>
        <taxon>Microbacterium</taxon>
    </lineage>
</organism>
<keyword evidence="1" id="KW-0238">DNA-binding</keyword>
<dbReference type="SUPFAM" id="SSF47413">
    <property type="entry name" value="lambda repressor-like DNA-binding domains"/>
    <property type="match status" value="1"/>
</dbReference>
<dbReference type="PANTHER" id="PTHR46797:SF1">
    <property type="entry name" value="METHYLPHOSPHONATE SYNTHASE"/>
    <property type="match status" value="1"/>
</dbReference>
<dbReference type="PROSITE" id="PS50943">
    <property type="entry name" value="HTH_CROC1"/>
    <property type="match status" value="1"/>
</dbReference>
<dbReference type="OrthoDB" id="3255837at2"/>
<dbReference type="AlphaFoldDB" id="A0A5C8HN63"/>
<dbReference type="Pfam" id="PF01381">
    <property type="entry name" value="HTH_3"/>
    <property type="match status" value="1"/>
</dbReference>
<evidence type="ECO:0000313" key="5">
    <source>
        <dbReference type="Proteomes" id="UP000321196"/>
    </source>
</evidence>
<evidence type="ECO:0000313" key="4">
    <source>
        <dbReference type="EMBL" id="TXK03388.1"/>
    </source>
</evidence>
<proteinExistence type="predicted"/>
<dbReference type="InterPro" id="IPR010982">
    <property type="entry name" value="Lambda_DNA-bd_dom_sf"/>
</dbReference>
<dbReference type="Gene3D" id="1.10.260.40">
    <property type="entry name" value="lambda repressor-like DNA-binding domains"/>
    <property type="match status" value="1"/>
</dbReference>
<name>A0A5C8HN63_9MICO</name>